<sequence length="238" mass="27057">MLTITATPNQAGVKISGDYFDLDELNMAIYRVIGEEGKYYDYQGARMRILGMCYEIRHAAQGDRNIESVFNGLHEHTKVQHGFIAPAKNIYFSAEVLWPEVLFAVLALKDFAVLYAKEQGHTDWDLNLPVIAKFQSLVLDCLQGHVPDEVFSTVREAFSGPSSVEEYAIQYIDMLNLQIIDMEKADREKILPAIAVKVARQDKDYQAFRSEVLRAAGPGKQSIHEIRIGREYPENINW</sequence>
<dbReference type="Pfam" id="PF21845">
    <property type="entry name" value="DUF6904"/>
    <property type="match status" value="1"/>
</dbReference>
<gene>
    <name evidence="1" type="ORF">B0X71_16125</name>
</gene>
<name>A0A1Q2L336_9BACL</name>
<keyword evidence="2" id="KW-1185">Reference proteome</keyword>
<organism evidence="1 2">
    <name type="scientific">Planococcus lenghuensis</name>
    <dbReference type="NCBI Taxonomy" id="2213202"/>
    <lineage>
        <taxon>Bacteria</taxon>
        <taxon>Bacillati</taxon>
        <taxon>Bacillota</taxon>
        <taxon>Bacilli</taxon>
        <taxon>Bacillales</taxon>
        <taxon>Caryophanaceae</taxon>
        <taxon>Planococcus</taxon>
    </lineage>
</organism>
<dbReference type="OrthoDB" id="1999450at2"/>
<reference evidence="1 2" key="1">
    <citation type="submission" date="2017-02" db="EMBL/GenBank/DDBJ databases">
        <title>The complete genomic sequence of a novel cold adapted crude oil-degrading bacterium Planococcus qaidamina Y42.</title>
        <authorList>
            <person name="Yang R."/>
        </authorList>
    </citation>
    <scope>NUCLEOTIDE SEQUENCE [LARGE SCALE GENOMIC DNA]</scope>
    <source>
        <strain evidence="1 2">Y42</strain>
    </source>
</reference>
<evidence type="ECO:0000313" key="1">
    <source>
        <dbReference type="EMBL" id="AQQ54477.1"/>
    </source>
</evidence>
<dbReference type="EMBL" id="CP019640">
    <property type="protein sequence ID" value="AQQ54477.1"/>
    <property type="molecule type" value="Genomic_DNA"/>
</dbReference>
<dbReference type="KEGG" id="pmar:B0X71_16125"/>
<dbReference type="Proteomes" id="UP000188184">
    <property type="component" value="Chromosome"/>
</dbReference>
<evidence type="ECO:0000313" key="2">
    <source>
        <dbReference type="Proteomes" id="UP000188184"/>
    </source>
</evidence>
<dbReference type="InterPro" id="IPR054199">
    <property type="entry name" value="DUF6904"/>
</dbReference>
<dbReference type="AlphaFoldDB" id="A0A1Q2L336"/>
<proteinExistence type="predicted"/>
<protein>
    <submittedName>
        <fullName evidence="1">Uncharacterized protein</fullName>
    </submittedName>
</protein>
<accession>A0A1Q2L336</accession>